<proteinExistence type="inferred from homology"/>
<dbReference type="InterPro" id="IPR028989">
    <property type="entry name" value="RimP_N"/>
</dbReference>
<comment type="subcellular location">
    <subcellularLocation>
        <location evidence="3">Cytoplasm</location>
    </subcellularLocation>
</comment>
<dbReference type="SUPFAM" id="SSF74942">
    <property type="entry name" value="YhbC-like, C-terminal domain"/>
    <property type="match status" value="1"/>
</dbReference>
<comment type="caution">
    <text evidence="7">The sequence shown here is derived from an EMBL/GenBank/DDBJ whole genome shotgun (WGS) entry which is preliminary data.</text>
</comment>
<dbReference type="EMBL" id="BAQD01000009">
    <property type="protein sequence ID" value="GBQ06080.1"/>
    <property type="molecule type" value="Genomic_DNA"/>
</dbReference>
<keyword evidence="1 3" id="KW-0963">Cytoplasm</keyword>
<feature type="region of interest" description="Disordered" evidence="4">
    <location>
        <begin position="182"/>
        <end position="211"/>
    </location>
</feature>
<comment type="function">
    <text evidence="3">Required for maturation of 30S ribosomal subunits.</text>
</comment>
<accession>A0ABQ0NXV6</accession>
<dbReference type="InterPro" id="IPR028998">
    <property type="entry name" value="RimP_C"/>
</dbReference>
<comment type="similarity">
    <text evidence="3">Belongs to the RimP family.</text>
</comment>
<evidence type="ECO:0000259" key="5">
    <source>
        <dbReference type="Pfam" id="PF02576"/>
    </source>
</evidence>
<evidence type="ECO:0000313" key="8">
    <source>
        <dbReference type="Proteomes" id="UP001062901"/>
    </source>
</evidence>
<evidence type="ECO:0000313" key="7">
    <source>
        <dbReference type="EMBL" id="GBQ06080.1"/>
    </source>
</evidence>
<sequence length="211" mass="22934">MDQTPHSSDTTLPANGILRLSGLETRIVERIAPTLEDMGFELVRLSVLGHETPTVQVMADRSNGALITVDDCEQISHAVGAVLDVDDPIPGAWMLEVSSAGIDRPMTRPKDWERYAGHLVRLEMDVAIDGRKRFAGTVLGLRGQSALIRLDNGDEVLLPLLDMRKARLVLTDELIEASAALAEASEEGEEGKNGKKGRVPKLNPKKPGKKN</sequence>
<evidence type="ECO:0000256" key="4">
    <source>
        <dbReference type="SAM" id="MobiDB-lite"/>
    </source>
</evidence>
<name>A0ABQ0NXV6_9PROT</name>
<feature type="domain" description="Ribosome maturation factor RimP N-terminal" evidence="5">
    <location>
        <begin position="31"/>
        <end position="103"/>
    </location>
</feature>
<gene>
    <name evidence="3" type="primary">rimP</name>
    <name evidence="7" type="ORF">AA15669_0774</name>
</gene>
<dbReference type="Gene3D" id="3.30.300.70">
    <property type="entry name" value="RimP-like superfamily, N-terminal"/>
    <property type="match status" value="1"/>
</dbReference>
<dbReference type="CDD" id="cd01734">
    <property type="entry name" value="YlxS_C"/>
    <property type="match status" value="1"/>
</dbReference>
<dbReference type="InterPro" id="IPR003728">
    <property type="entry name" value="Ribosome_maturation_RimP"/>
</dbReference>
<organism evidence="7 8">
    <name type="scientific">Saccharibacter floricola DSM 15669</name>
    <dbReference type="NCBI Taxonomy" id="1123227"/>
    <lineage>
        <taxon>Bacteria</taxon>
        <taxon>Pseudomonadati</taxon>
        <taxon>Pseudomonadota</taxon>
        <taxon>Alphaproteobacteria</taxon>
        <taxon>Acetobacterales</taxon>
        <taxon>Acetobacteraceae</taxon>
        <taxon>Saccharibacter</taxon>
    </lineage>
</organism>
<dbReference type="InterPro" id="IPR035956">
    <property type="entry name" value="RimP_N_sf"/>
</dbReference>
<evidence type="ECO:0000256" key="1">
    <source>
        <dbReference type="ARBA" id="ARBA00022490"/>
    </source>
</evidence>
<feature type="domain" description="Ribosome maturation factor RimP C-terminal" evidence="6">
    <location>
        <begin position="106"/>
        <end position="171"/>
    </location>
</feature>
<evidence type="ECO:0000256" key="3">
    <source>
        <dbReference type="HAMAP-Rule" id="MF_01077"/>
    </source>
</evidence>
<dbReference type="PANTHER" id="PTHR33867:SF1">
    <property type="entry name" value="RIBOSOME MATURATION FACTOR RIMP"/>
    <property type="match status" value="1"/>
</dbReference>
<dbReference type="HAMAP" id="MF_01077">
    <property type="entry name" value="RimP"/>
    <property type="match status" value="1"/>
</dbReference>
<dbReference type="Gene3D" id="2.30.30.180">
    <property type="entry name" value="Ribosome maturation factor RimP, C-terminal domain"/>
    <property type="match status" value="1"/>
</dbReference>
<dbReference type="InterPro" id="IPR036847">
    <property type="entry name" value="RimP_C_sf"/>
</dbReference>
<dbReference type="Proteomes" id="UP001062901">
    <property type="component" value="Unassembled WGS sequence"/>
</dbReference>
<reference evidence="7" key="1">
    <citation type="submission" date="2013-04" db="EMBL/GenBank/DDBJ databases">
        <title>The genome sequencing project of 58 acetic acid bacteria.</title>
        <authorList>
            <person name="Okamoto-Kainuma A."/>
            <person name="Ishikawa M."/>
            <person name="Umino S."/>
            <person name="Koizumi Y."/>
            <person name="Shiwa Y."/>
            <person name="Yoshikawa H."/>
            <person name="Matsutani M."/>
            <person name="Matsushita K."/>
        </authorList>
    </citation>
    <scope>NUCLEOTIDE SEQUENCE</scope>
    <source>
        <strain evidence="7">DSM 15669</strain>
    </source>
</reference>
<dbReference type="NCBIfam" id="NF000932">
    <property type="entry name" value="PRK00092.2-5"/>
    <property type="match status" value="1"/>
</dbReference>
<keyword evidence="8" id="KW-1185">Reference proteome</keyword>
<protein>
    <recommendedName>
        <fullName evidence="3">Ribosome maturation factor RimP</fullName>
    </recommendedName>
</protein>
<dbReference type="Pfam" id="PF02576">
    <property type="entry name" value="RimP_N"/>
    <property type="match status" value="1"/>
</dbReference>
<dbReference type="SUPFAM" id="SSF75420">
    <property type="entry name" value="YhbC-like, N-terminal domain"/>
    <property type="match status" value="1"/>
</dbReference>
<dbReference type="Pfam" id="PF17384">
    <property type="entry name" value="DUF150_C"/>
    <property type="match status" value="1"/>
</dbReference>
<evidence type="ECO:0000259" key="6">
    <source>
        <dbReference type="Pfam" id="PF17384"/>
    </source>
</evidence>
<keyword evidence="2 3" id="KW-0690">Ribosome biogenesis</keyword>
<evidence type="ECO:0000256" key="2">
    <source>
        <dbReference type="ARBA" id="ARBA00022517"/>
    </source>
</evidence>
<dbReference type="RefSeq" id="WP_018979993.1">
    <property type="nucleotide sequence ID" value="NZ_BAQD01000009.1"/>
</dbReference>
<feature type="compositionally biased region" description="Basic residues" evidence="4">
    <location>
        <begin position="194"/>
        <end position="211"/>
    </location>
</feature>
<dbReference type="PANTHER" id="PTHR33867">
    <property type="entry name" value="RIBOSOME MATURATION FACTOR RIMP"/>
    <property type="match status" value="1"/>
</dbReference>